<proteinExistence type="predicted"/>
<evidence type="ECO:0000259" key="3">
    <source>
        <dbReference type="Pfam" id="PF00056"/>
    </source>
</evidence>
<protein>
    <recommendedName>
        <fullName evidence="3">Lactate/malate dehydrogenase N-terminal domain-containing protein</fullName>
    </recommendedName>
</protein>
<evidence type="ECO:0000256" key="1">
    <source>
        <dbReference type="ARBA" id="ARBA00023002"/>
    </source>
</evidence>
<dbReference type="Gene3D" id="3.40.50.720">
    <property type="entry name" value="NAD(P)-binding Rossmann-like Domain"/>
    <property type="match status" value="1"/>
</dbReference>
<dbReference type="Pfam" id="PF00056">
    <property type="entry name" value="Ldh_1_N"/>
    <property type="match status" value="1"/>
</dbReference>
<evidence type="ECO:0000256" key="2">
    <source>
        <dbReference type="ARBA" id="ARBA00023027"/>
    </source>
</evidence>
<organism evidence="4 5">
    <name type="scientific">Gnathostoma spinigerum</name>
    <dbReference type="NCBI Taxonomy" id="75299"/>
    <lineage>
        <taxon>Eukaryota</taxon>
        <taxon>Metazoa</taxon>
        <taxon>Ecdysozoa</taxon>
        <taxon>Nematoda</taxon>
        <taxon>Chromadorea</taxon>
        <taxon>Rhabditida</taxon>
        <taxon>Spirurina</taxon>
        <taxon>Gnathostomatomorpha</taxon>
        <taxon>Gnathostomatoidea</taxon>
        <taxon>Gnathostomatidae</taxon>
        <taxon>Gnathostoma</taxon>
    </lineage>
</organism>
<dbReference type="EMBL" id="JBGFUD010000037">
    <property type="protein sequence ID" value="MFH4973449.1"/>
    <property type="molecule type" value="Genomic_DNA"/>
</dbReference>
<dbReference type="InterPro" id="IPR001557">
    <property type="entry name" value="L-lactate/malate_DH"/>
</dbReference>
<keyword evidence="1" id="KW-0560">Oxidoreductase</keyword>
<accession>A0ABD6E5S8</accession>
<dbReference type="PRINTS" id="PR00086">
    <property type="entry name" value="LLDHDRGNASE"/>
</dbReference>
<dbReference type="InterPro" id="IPR036291">
    <property type="entry name" value="NAD(P)-bd_dom_sf"/>
</dbReference>
<comment type="caution">
    <text evidence="4">The sequence shown here is derived from an EMBL/GenBank/DDBJ whole genome shotgun (WGS) entry which is preliminary data.</text>
</comment>
<evidence type="ECO:0000313" key="5">
    <source>
        <dbReference type="Proteomes" id="UP001608902"/>
    </source>
</evidence>
<reference evidence="4 5" key="1">
    <citation type="submission" date="2024-08" db="EMBL/GenBank/DDBJ databases">
        <title>Gnathostoma spinigerum genome.</title>
        <authorList>
            <person name="Gonzalez-Bertolin B."/>
            <person name="Monzon S."/>
            <person name="Zaballos A."/>
            <person name="Jimenez P."/>
            <person name="Dekumyoy P."/>
            <person name="Varona S."/>
            <person name="Cuesta I."/>
            <person name="Sumanam S."/>
            <person name="Adisakwattana P."/>
            <person name="Gasser R.B."/>
            <person name="Hernandez-Gonzalez A."/>
            <person name="Young N.D."/>
            <person name="Perteguer M.J."/>
        </authorList>
    </citation>
    <scope>NUCLEOTIDE SEQUENCE [LARGE SCALE GENOMIC DNA]</scope>
    <source>
        <strain evidence="4">AL3</strain>
        <tissue evidence="4">Liver</tissue>
    </source>
</reference>
<dbReference type="GO" id="GO:0016491">
    <property type="term" value="F:oxidoreductase activity"/>
    <property type="evidence" value="ECO:0007669"/>
    <property type="project" value="UniProtKB-KW"/>
</dbReference>
<dbReference type="SUPFAM" id="SSF51735">
    <property type="entry name" value="NAD(P)-binding Rossmann-fold domains"/>
    <property type="match status" value="1"/>
</dbReference>
<dbReference type="AlphaFoldDB" id="A0ABD6E5S8"/>
<feature type="domain" description="Lactate/malate dehydrogenase N-terminal" evidence="3">
    <location>
        <begin position="22"/>
        <end position="139"/>
    </location>
</feature>
<dbReference type="Proteomes" id="UP001608902">
    <property type="component" value="Unassembled WGS sequence"/>
</dbReference>
<dbReference type="PANTHER" id="PTHR43128">
    <property type="entry name" value="L-2-HYDROXYCARBOXYLATE DEHYDROGENASE (NAD(P)(+))"/>
    <property type="match status" value="1"/>
</dbReference>
<keyword evidence="2" id="KW-0520">NAD</keyword>
<dbReference type="InterPro" id="IPR001236">
    <property type="entry name" value="Lactate/malate_DH_N"/>
</dbReference>
<evidence type="ECO:0000313" key="4">
    <source>
        <dbReference type="EMBL" id="MFH4973449.1"/>
    </source>
</evidence>
<keyword evidence="5" id="KW-1185">Reference proteome</keyword>
<dbReference type="PANTHER" id="PTHR43128:SF16">
    <property type="entry name" value="L-LACTATE DEHYDROGENASE"/>
    <property type="match status" value="1"/>
</dbReference>
<sequence length="153" mass="16872">MSDWAKVVFEEIVPAKEESHSKVSVIGVGQVGMAIAYSILQQNIASELALVDVMADKLKGEMMDLQHGLPFTRHCLVRASTDYKVTAGSRVVIITAGVRQKIGESRLSLVQRNLAIFQNMIPNIVKNSPDACIMVVSNPGRLFRFDIHYSRTG</sequence>
<name>A0ABD6E5S8_9BILA</name>
<gene>
    <name evidence="4" type="ORF">AB6A40_000158</name>
</gene>